<dbReference type="GeneID" id="8576895"/>
<dbReference type="InterPro" id="IPR010695">
    <property type="entry name" value="FAIM1"/>
</dbReference>
<evidence type="ECO:0000313" key="1">
    <source>
        <dbReference type="EMBL" id="CCG58574.1"/>
    </source>
</evidence>
<gene>
    <name evidence="1" type="ORF">CBG22496</name>
    <name evidence="1" type="ORF">CBG_22496</name>
</gene>
<reference evidence="1 2" key="2">
    <citation type="journal article" date="2011" name="PLoS Genet.">
        <title>Caenorhabditis briggsae recombinant inbred line genotypes reveal inter-strain incompatibility and the evolution of recombination.</title>
        <authorList>
            <person name="Ross J.A."/>
            <person name="Koboldt D.C."/>
            <person name="Staisch J.E."/>
            <person name="Chamberlin H.M."/>
            <person name="Gupta B.P."/>
            <person name="Miller R.D."/>
            <person name="Baird S.E."/>
            <person name="Haag E.S."/>
        </authorList>
    </citation>
    <scope>NUCLEOTIDE SEQUENCE [LARGE SCALE GENOMIC DNA]</scope>
    <source>
        <strain evidence="1 2">AF16</strain>
    </source>
</reference>
<dbReference type="Proteomes" id="UP000008549">
    <property type="component" value="Unassembled WGS sequence"/>
</dbReference>
<dbReference type="InParanoid" id="H8WGW5"/>
<dbReference type="EMBL" id="HE600977">
    <property type="protein sequence ID" value="CCG58574.1"/>
    <property type="molecule type" value="Genomic_DNA"/>
</dbReference>
<accession>H8WGW5</accession>
<dbReference type="PANTHER" id="PTHR13088">
    <property type="entry name" value="FAS APOPTOTIC INHIBITORY MOLECULE FAIM"/>
    <property type="match status" value="1"/>
</dbReference>
<dbReference type="RefSeq" id="XP_045100854.1">
    <property type="nucleotide sequence ID" value="XM_045236367.1"/>
</dbReference>
<dbReference type="PANTHER" id="PTHR13088:SF3">
    <property type="entry name" value="FAS APOPTOTIC INHIBITORY MOLECULE 1"/>
    <property type="match status" value="1"/>
</dbReference>
<evidence type="ECO:0000313" key="2">
    <source>
        <dbReference type="Proteomes" id="UP000008549"/>
    </source>
</evidence>
<dbReference type="GO" id="GO:1902042">
    <property type="term" value="P:negative regulation of extrinsic apoptotic signaling pathway via death domain receptors"/>
    <property type="evidence" value="ECO:0000318"/>
    <property type="project" value="GO_Central"/>
</dbReference>
<proteinExistence type="predicted"/>
<dbReference type="KEGG" id="cbr:CBG_22496"/>
<keyword evidence="2" id="KW-1185">Reference proteome</keyword>
<organism evidence="1 2">
    <name type="scientific">Caenorhabditis briggsae</name>
    <dbReference type="NCBI Taxonomy" id="6238"/>
    <lineage>
        <taxon>Eukaryota</taxon>
        <taxon>Metazoa</taxon>
        <taxon>Ecdysozoa</taxon>
        <taxon>Nematoda</taxon>
        <taxon>Chromadorea</taxon>
        <taxon>Rhabditida</taxon>
        <taxon>Rhabditina</taxon>
        <taxon>Rhabditomorpha</taxon>
        <taxon>Rhabditoidea</taxon>
        <taxon>Rhabditidae</taxon>
        <taxon>Peloderinae</taxon>
        <taxon>Caenorhabditis</taxon>
    </lineage>
</organism>
<dbReference type="CTD" id="8576895"/>
<dbReference type="AlphaFoldDB" id="H8WGW5"/>
<protein>
    <submittedName>
        <fullName evidence="1">Protein CBG22496</fullName>
    </submittedName>
</protein>
<sequence>MQCVLEEHLLLGESRILQTKPTVDSILDACVEYQKSEGADDLEIIKWMRRQQDKPLVAEFAYWYMIAYDQENGREDVG</sequence>
<reference evidence="1 2" key="1">
    <citation type="journal article" date="2003" name="PLoS Biol.">
        <title>The genome sequence of Caenorhabditis briggsae: a platform for comparative genomics.</title>
        <authorList>
            <person name="Stein L.D."/>
            <person name="Bao Z."/>
            <person name="Blasiar D."/>
            <person name="Blumenthal T."/>
            <person name="Brent M.R."/>
            <person name="Chen N."/>
            <person name="Chinwalla A."/>
            <person name="Clarke L."/>
            <person name="Clee C."/>
            <person name="Coghlan A."/>
            <person name="Coulson A."/>
            <person name="D'Eustachio P."/>
            <person name="Fitch D.H."/>
            <person name="Fulton L.A."/>
            <person name="Fulton R.E."/>
            <person name="Griffiths-Jones S."/>
            <person name="Harris T.W."/>
            <person name="Hillier L.W."/>
            <person name="Kamath R."/>
            <person name="Kuwabara P.E."/>
            <person name="Mardis E.R."/>
            <person name="Marra M.A."/>
            <person name="Miner T.L."/>
            <person name="Minx P."/>
            <person name="Mullikin J.C."/>
            <person name="Plumb R.W."/>
            <person name="Rogers J."/>
            <person name="Schein J.E."/>
            <person name="Sohrmann M."/>
            <person name="Spieth J."/>
            <person name="Stajich J.E."/>
            <person name="Wei C."/>
            <person name="Willey D."/>
            <person name="Wilson R.K."/>
            <person name="Durbin R."/>
            <person name="Waterston R.H."/>
        </authorList>
    </citation>
    <scope>NUCLEOTIDE SEQUENCE [LARGE SCALE GENOMIC DNA]</scope>
    <source>
        <strain evidence="1 2">AF16</strain>
    </source>
</reference>
<name>H8WGW5_CAEBR</name>